<dbReference type="Proteomes" id="UP000237271">
    <property type="component" value="Unassembled WGS sequence"/>
</dbReference>
<evidence type="ECO:0000259" key="2">
    <source>
        <dbReference type="PROSITE" id="PS50015"/>
    </source>
</evidence>
<gene>
    <name evidence="3" type="ORF">PHPALM_19299</name>
</gene>
<name>A0A2P4XHN9_9STRA</name>
<dbReference type="InterPro" id="IPR051428">
    <property type="entry name" value="Sphingo_Act-Surfact_Prot"/>
</dbReference>
<dbReference type="OrthoDB" id="69496at2759"/>
<dbReference type="SUPFAM" id="SSF47862">
    <property type="entry name" value="Saposin"/>
    <property type="match status" value="2"/>
</dbReference>
<dbReference type="EMBL" id="NCKW01010666">
    <property type="protein sequence ID" value="POM65063.1"/>
    <property type="molecule type" value="Genomic_DNA"/>
</dbReference>
<dbReference type="Gene3D" id="1.10.225.10">
    <property type="entry name" value="Saposin-like"/>
    <property type="match status" value="3"/>
</dbReference>
<protein>
    <recommendedName>
        <fullName evidence="2">Saposin B-type domain-containing protein</fullName>
    </recommendedName>
</protein>
<dbReference type="AlphaFoldDB" id="A0A2P4XHN9"/>
<evidence type="ECO:0000256" key="1">
    <source>
        <dbReference type="ARBA" id="ARBA00023157"/>
    </source>
</evidence>
<keyword evidence="4" id="KW-1185">Reference proteome</keyword>
<comment type="caution">
    <text evidence="3">The sequence shown here is derived from an EMBL/GenBank/DDBJ whole genome shotgun (WGS) entry which is preliminary data.</text>
</comment>
<organism evidence="3 4">
    <name type="scientific">Phytophthora palmivora</name>
    <dbReference type="NCBI Taxonomy" id="4796"/>
    <lineage>
        <taxon>Eukaryota</taxon>
        <taxon>Sar</taxon>
        <taxon>Stramenopiles</taxon>
        <taxon>Oomycota</taxon>
        <taxon>Peronosporomycetes</taxon>
        <taxon>Peronosporales</taxon>
        <taxon>Peronosporaceae</taxon>
        <taxon>Phytophthora</taxon>
    </lineage>
</organism>
<dbReference type="InterPro" id="IPR008139">
    <property type="entry name" value="SaposinB_dom"/>
</dbReference>
<proteinExistence type="predicted"/>
<dbReference type="PROSITE" id="PS50015">
    <property type="entry name" value="SAP_B"/>
    <property type="match status" value="1"/>
</dbReference>
<keyword evidence="1" id="KW-1015">Disulfide bond</keyword>
<evidence type="ECO:0000313" key="4">
    <source>
        <dbReference type="Proteomes" id="UP000237271"/>
    </source>
</evidence>
<accession>A0A2P4XHN9</accession>
<dbReference type="SMART" id="SM00741">
    <property type="entry name" value="SapB"/>
    <property type="match status" value="3"/>
</dbReference>
<reference evidence="3 4" key="1">
    <citation type="journal article" date="2017" name="Genome Biol. Evol.">
        <title>Phytophthora megakarya and P. palmivora, closely related causal agents of cacao black pod rot, underwent increases in genome sizes and gene numbers by different mechanisms.</title>
        <authorList>
            <person name="Ali S.S."/>
            <person name="Shao J."/>
            <person name="Lary D.J."/>
            <person name="Kronmiller B."/>
            <person name="Shen D."/>
            <person name="Strem M.D."/>
            <person name="Amoako-Attah I."/>
            <person name="Akrofi A.Y."/>
            <person name="Begoude B.A."/>
            <person name="Ten Hoopen G.M."/>
            <person name="Coulibaly K."/>
            <person name="Kebe B.I."/>
            <person name="Melnick R.L."/>
            <person name="Guiltinan M.J."/>
            <person name="Tyler B.M."/>
            <person name="Meinhardt L.W."/>
            <person name="Bailey B.A."/>
        </authorList>
    </citation>
    <scope>NUCLEOTIDE SEQUENCE [LARGE SCALE GENOMIC DNA]</scope>
    <source>
        <strain evidence="4">sbr112.9</strain>
    </source>
</reference>
<sequence length="387" mass="42523">MSVATLISAPKSLRLEAPEQIDQIRDYADMICGMLGDDSPCHEYVNQLDTVVDSLKKGVHPRAICTTLNYCSAERMDSPSRLDENPRVGMMRNGPRGKHHHVGMMGPGGRHGSHGRRQSGEVALMQDNEHPPHPPHPHPHGSCFFCSRVAKVIHYVNHTSPEKLPIVKTILTNVCQLVPSKLKCDVVDKNFDKIVEMEKEGKHPHEICKSLGVCNKTQDWEEGVSSIADEMKGVVVASQWPPGNATQCTYCQFATTVAKIALQQYGADIRQIRAYADMICDMLGSDNPCHVYVKEFDFVIDAITKGMSAKSICTELKFCTAMGDQLAVADGDKSLPLGNDLLAYDPVLVQMVKESMEVSIDGCFFCTQVASVIEVAVAQDPSKTVEP</sequence>
<dbReference type="PANTHER" id="PTHR11480">
    <property type="entry name" value="SAPOSIN-RELATED"/>
    <property type="match status" value="1"/>
</dbReference>
<dbReference type="InterPro" id="IPR011001">
    <property type="entry name" value="Saposin-like"/>
</dbReference>
<feature type="domain" description="Saposin B-type" evidence="2">
    <location>
        <begin position="139"/>
        <end position="218"/>
    </location>
</feature>
<evidence type="ECO:0000313" key="3">
    <source>
        <dbReference type="EMBL" id="POM65063.1"/>
    </source>
</evidence>